<evidence type="ECO:0000313" key="1">
    <source>
        <dbReference type="EMBL" id="PZX46320.1"/>
    </source>
</evidence>
<evidence type="ECO:0000313" key="2">
    <source>
        <dbReference type="Proteomes" id="UP000248882"/>
    </source>
</evidence>
<comment type="caution">
    <text evidence="1">The sequence shown here is derived from an EMBL/GenBank/DDBJ whole genome shotgun (WGS) entry which is preliminary data.</text>
</comment>
<organism evidence="1 2">
    <name type="scientific">Algoriphagus chordae</name>
    <dbReference type="NCBI Taxonomy" id="237019"/>
    <lineage>
        <taxon>Bacteria</taxon>
        <taxon>Pseudomonadati</taxon>
        <taxon>Bacteroidota</taxon>
        <taxon>Cytophagia</taxon>
        <taxon>Cytophagales</taxon>
        <taxon>Cyclobacteriaceae</taxon>
        <taxon>Algoriphagus</taxon>
    </lineage>
</organism>
<dbReference type="AlphaFoldDB" id="A0A2W7QK15"/>
<accession>A0A2W7QK15</accession>
<dbReference type="Proteomes" id="UP000248882">
    <property type="component" value="Unassembled WGS sequence"/>
</dbReference>
<protein>
    <submittedName>
        <fullName evidence="1">Uncharacterized protein</fullName>
    </submittedName>
</protein>
<keyword evidence="2" id="KW-1185">Reference proteome</keyword>
<dbReference type="OrthoDB" id="1494920at2"/>
<dbReference type="RefSeq" id="WP_111323363.1">
    <property type="nucleotide sequence ID" value="NZ_QKZT01000034.1"/>
</dbReference>
<gene>
    <name evidence="1" type="ORF">LV85_04341</name>
</gene>
<dbReference type="EMBL" id="QKZT01000034">
    <property type="protein sequence ID" value="PZX46320.1"/>
    <property type="molecule type" value="Genomic_DNA"/>
</dbReference>
<reference evidence="1 2" key="1">
    <citation type="submission" date="2018-06" db="EMBL/GenBank/DDBJ databases">
        <title>Genomic Encyclopedia of Archaeal and Bacterial Type Strains, Phase II (KMG-II): from individual species to whole genera.</title>
        <authorList>
            <person name="Goeker M."/>
        </authorList>
    </citation>
    <scope>NUCLEOTIDE SEQUENCE [LARGE SCALE GENOMIC DNA]</scope>
    <source>
        <strain evidence="1 2">DSM 19830</strain>
    </source>
</reference>
<proteinExistence type="predicted"/>
<name>A0A2W7QK15_9BACT</name>
<sequence>MKKLIVILTIIVIGLTATWYFDIWNEPVETIDELIGQNYDYAHKMYFRTDPDRNYTINVNHNLNEFDGGILNEKKILTDSIVHVFTWDYPTHKMTIWVGQTEKMESQVIDAIRYSNNVQF</sequence>